<feature type="domain" description="Aminoacyl-transfer RNA synthetases class-II family profile" evidence="9">
    <location>
        <begin position="157"/>
        <end position="368"/>
    </location>
</feature>
<feature type="binding site" evidence="8">
    <location>
        <position position="177"/>
    </location>
    <ligand>
        <name>substrate</name>
    </ligand>
</feature>
<dbReference type="GO" id="GO:0006426">
    <property type="term" value="P:glycyl-tRNA aminoacylation"/>
    <property type="evidence" value="ECO:0007669"/>
    <property type="project" value="UniProtKB-UniRule"/>
</dbReference>
<dbReference type="EMBL" id="AMFJ01000021">
    <property type="protein sequence ID" value="EKE30231.1"/>
    <property type="molecule type" value="Genomic_DNA"/>
</dbReference>
<dbReference type="HAMAP" id="MF_00253_B">
    <property type="entry name" value="Gly_tRNA_synth_B"/>
    <property type="match status" value="1"/>
</dbReference>
<keyword evidence="7 8" id="KW-0030">Aminoacyl-tRNA synthetase</keyword>
<evidence type="ECO:0000256" key="3">
    <source>
        <dbReference type="ARBA" id="ARBA00022598"/>
    </source>
</evidence>
<evidence type="ECO:0000256" key="4">
    <source>
        <dbReference type="ARBA" id="ARBA00022741"/>
    </source>
</evidence>
<dbReference type="NCBIfam" id="NF003211">
    <property type="entry name" value="PRK04173.1"/>
    <property type="match status" value="1"/>
</dbReference>
<dbReference type="PANTHER" id="PTHR10745">
    <property type="entry name" value="GLYCYL-TRNA SYNTHETASE/DNA POLYMERASE SUBUNIT GAMMA-2"/>
    <property type="match status" value="1"/>
</dbReference>
<dbReference type="InterPro" id="IPR002315">
    <property type="entry name" value="tRNA-synt_gly"/>
</dbReference>
<dbReference type="SUPFAM" id="SSF52954">
    <property type="entry name" value="Class II aaRS ABD-related"/>
    <property type="match status" value="1"/>
</dbReference>
<evidence type="ECO:0000256" key="2">
    <source>
        <dbReference type="ARBA" id="ARBA00022490"/>
    </source>
</evidence>
<dbReference type="Gene3D" id="3.40.50.800">
    <property type="entry name" value="Anticodon-binding domain"/>
    <property type="match status" value="1"/>
</dbReference>
<dbReference type="EC" id="6.1.1.14" evidence="8"/>
<dbReference type="Pfam" id="PF00587">
    <property type="entry name" value="tRNA-synt_2b"/>
    <property type="match status" value="1"/>
</dbReference>
<dbReference type="InterPro" id="IPR027031">
    <property type="entry name" value="Gly-tRNA_synthase/POLG2"/>
</dbReference>
<evidence type="ECO:0000313" key="10">
    <source>
        <dbReference type="EMBL" id="EKE30231.1"/>
    </source>
</evidence>
<dbReference type="PRINTS" id="PR01043">
    <property type="entry name" value="TRNASYNTHGLY"/>
</dbReference>
<gene>
    <name evidence="8" type="primary">glyQS</name>
    <name evidence="10" type="ORF">ACD_2C00021G0004</name>
</gene>
<organism evidence="10">
    <name type="scientific">uncultured bacterium</name>
    <name type="common">gcode 4</name>
    <dbReference type="NCBI Taxonomy" id="1234023"/>
    <lineage>
        <taxon>Bacteria</taxon>
        <taxon>environmental samples</taxon>
    </lineage>
</organism>
<evidence type="ECO:0000256" key="6">
    <source>
        <dbReference type="ARBA" id="ARBA00022917"/>
    </source>
</evidence>
<comment type="subcellular location">
    <subcellularLocation>
        <location evidence="8">Cytoplasm</location>
    </subcellularLocation>
</comment>
<feature type="binding site" evidence="8">
    <location>
        <position position="98"/>
    </location>
    <ligand>
        <name>substrate</name>
    </ligand>
</feature>
<name>K2FGG5_9BACT</name>
<dbReference type="PANTHER" id="PTHR10745:SF8">
    <property type="entry name" value="DNA POLYMERASE SUBUNIT GAMMA-2, MITOCHONDRIAL"/>
    <property type="match status" value="1"/>
</dbReference>
<keyword evidence="5 8" id="KW-0067">ATP-binding</keyword>
<dbReference type="SUPFAM" id="SSF55681">
    <property type="entry name" value="Class II aaRS and biotin synthetases"/>
    <property type="match status" value="1"/>
</dbReference>
<proteinExistence type="inferred from homology"/>
<comment type="similarity">
    <text evidence="1 8">Belongs to the class-II aminoacyl-tRNA synthetase family.</text>
</comment>
<keyword evidence="3 8" id="KW-0436">Ligase</keyword>
<comment type="function">
    <text evidence="8">Catalyzes the attachment of glycine to tRNA(Gly).</text>
</comment>
<accession>K2FGG5</accession>
<dbReference type="Pfam" id="PF03129">
    <property type="entry name" value="HGTP_anticodon"/>
    <property type="match status" value="1"/>
</dbReference>
<dbReference type="InterPro" id="IPR002314">
    <property type="entry name" value="aa-tRNA-synt_IIb"/>
</dbReference>
<keyword evidence="6 8" id="KW-0648">Protein biosynthesis</keyword>
<dbReference type="InterPro" id="IPR004154">
    <property type="entry name" value="Anticodon-bd"/>
</dbReference>
<evidence type="ECO:0000256" key="8">
    <source>
        <dbReference type="HAMAP-Rule" id="MF_00253"/>
    </source>
</evidence>
<dbReference type="CDD" id="cd00774">
    <property type="entry name" value="GlyRS-like_core"/>
    <property type="match status" value="1"/>
</dbReference>
<evidence type="ECO:0000256" key="5">
    <source>
        <dbReference type="ARBA" id="ARBA00022840"/>
    </source>
</evidence>
<dbReference type="Gene3D" id="3.30.930.10">
    <property type="entry name" value="Bira Bifunctional Protein, Domain 2"/>
    <property type="match status" value="1"/>
</dbReference>
<dbReference type="InterPro" id="IPR045864">
    <property type="entry name" value="aa-tRNA-synth_II/BPL/LPL"/>
</dbReference>
<feature type="binding site" evidence="8">
    <location>
        <begin position="294"/>
        <end position="295"/>
    </location>
    <ligand>
        <name>ATP</name>
        <dbReference type="ChEBI" id="CHEBI:30616"/>
    </ligand>
</feature>
<comment type="caution">
    <text evidence="8">Lacks conserved residue(s) required for the propagation of feature annotation.</text>
</comment>
<reference evidence="10" key="1">
    <citation type="journal article" date="2012" name="Science">
        <title>Fermentation, hydrogen, and sulfur metabolism in multiple uncultivated bacterial phyla.</title>
        <authorList>
            <person name="Wrighton K.C."/>
            <person name="Thomas B.C."/>
            <person name="Sharon I."/>
            <person name="Miller C.S."/>
            <person name="Castelle C.J."/>
            <person name="VerBerkmoes N.C."/>
            <person name="Wilkins M.J."/>
            <person name="Hettich R.L."/>
            <person name="Lipton M.S."/>
            <person name="Williams K.H."/>
            <person name="Long P.E."/>
            <person name="Banfield J.F."/>
        </authorList>
    </citation>
    <scope>NUCLEOTIDE SEQUENCE [LARGE SCALE GENOMIC DNA]</scope>
</reference>
<evidence type="ECO:0000256" key="7">
    <source>
        <dbReference type="ARBA" id="ARBA00023146"/>
    </source>
</evidence>
<dbReference type="AlphaFoldDB" id="K2FGG5"/>
<dbReference type="InterPro" id="IPR033731">
    <property type="entry name" value="GlyRS-like_core"/>
</dbReference>
<dbReference type="PROSITE" id="PS50862">
    <property type="entry name" value="AA_TRNA_LIGASE_II"/>
    <property type="match status" value="1"/>
</dbReference>
<dbReference type="GO" id="GO:0005737">
    <property type="term" value="C:cytoplasm"/>
    <property type="evidence" value="ECO:0007669"/>
    <property type="project" value="UniProtKB-SubCell"/>
</dbReference>
<keyword evidence="2 8" id="KW-0963">Cytoplasm</keyword>
<evidence type="ECO:0000259" key="9">
    <source>
        <dbReference type="PROSITE" id="PS50862"/>
    </source>
</evidence>
<protein>
    <recommendedName>
        <fullName evidence="8">Glycine--tRNA ligase</fullName>
        <ecNumber evidence="8">6.1.1.14</ecNumber>
    </recommendedName>
    <alternativeName>
        <fullName evidence="8">Glycyl-tRNA synthetase</fullName>
        <shortName evidence="8">GlyRS</shortName>
    </alternativeName>
</protein>
<dbReference type="GO" id="GO:0005524">
    <property type="term" value="F:ATP binding"/>
    <property type="evidence" value="ECO:0007669"/>
    <property type="project" value="UniProtKB-UniRule"/>
</dbReference>
<feature type="binding site" evidence="8">
    <location>
        <begin position="219"/>
        <end position="224"/>
    </location>
    <ligand>
        <name>ATP</name>
        <dbReference type="ChEBI" id="CHEBI:30616"/>
    </ligand>
</feature>
<comment type="caution">
    <text evidence="10">The sequence shown here is derived from an EMBL/GenBank/DDBJ whole genome shotgun (WGS) entry which is preliminary data.</text>
</comment>
<dbReference type="NCBIfam" id="TIGR00389">
    <property type="entry name" value="glyS_dimeric"/>
    <property type="match status" value="1"/>
</dbReference>
<comment type="subunit">
    <text evidence="8">Homodimer.</text>
</comment>
<dbReference type="GO" id="GO:0004820">
    <property type="term" value="F:glycine-tRNA ligase activity"/>
    <property type="evidence" value="ECO:0007669"/>
    <property type="project" value="UniProtKB-UniRule"/>
</dbReference>
<dbReference type="InterPro" id="IPR036621">
    <property type="entry name" value="Anticodon-bd_dom_sf"/>
</dbReference>
<feature type="binding site" evidence="8">
    <location>
        <begin position="224"/>
        <end position="228"/>
    </location>
    <ligand>
        <name>substrate</name>
    </ligand>
</feature>
<feature type="binding site" evidence="8">
    <location>
        <begin position="209"/>
        <end position="211"/>
    </location>
    <ligand>
        <name>ATP</name>
        <dbReference type="ChEBI" id="CHEBI:30616"/>
    </ligand>
</feature>
<evidence type="ECO:0000256" key="1">
    <source>
        <dbReference type="ARBA" id="ARBA00008226"/>
    </source>
</evidence>
<keyword evidence="4 8" id="KW-0547">Nucleotide-binding</keyword>
<dbReference type="InterPro" id="IPR006195">
    <property type="entry name" value="aa-tRNA-synth_II"/>
</dbReference>
<comment type="catalytic activity">
    <reaction evidence="8">
        <text>tRNA(Gly) + glycine + ATP = glycyl-tRNA(Gly) + AMP + diphosphate</text>
        <dbReference type="Rhea" id="RHEA:16013"/>
        <dbReference type="Rhea" id="RHEA-COMP:9664"/>
        <dbReference type="Rhea" id="RHEA-COMP:9683"/>
        <dbReference type="ChEBI" id="CHEBI:30616"/>
        <dbReference type="ChEBI" id="CHEBI:33019"/>
        <dbReference type="ChEBI" id="CHEBI:57305"/>
        <dbReference type="ChEBI" id="CHEBI:78442"/>
        <dbReference type="ChEBI" id="CHEBI:78522"/>
        <dbReference type="ChEBI" id="CHEBI:456215"/>
        <dbReference type="EC" id="6.1.1.14"/>
    </reaction>
</comment>
<dbReference type="InterPro" id="IPR022961">
    <property type="entry name" value="Gly_tRNA_ligase_bac"/>
</dbReference>
<sequence>MEVEMKDIVELSKARGFVYQGSEIYGWLANTWDYGPYGSILKDNLRNAWLKHFVQERTDMVNLDAAIFMNPQTWVTSGHVGWFSDPLMDCKKCKQRLRADKLIEEYAETTKDTEMPVDWAGEKTPAENLSKFIKDKWIKCPFCEWVDFTEIRKFNLMFNTHQWVLQDDSSIIYLRPETAQWIFVNFANVLRTSRKKVPFGIAQVGKAFRNEITPGNFIFRTREFEQMEIEFFCEPGSDLEWHKDWKAECMSFLTDRIGLKPELLRFRDHGADELSFYSNATTDIEYKFSFGWWELWWIADRTDYDLKAHMTESKADLSYFDTTNNTKYIPYVIEPSLWLNRLFLTTLLSAYDKVNTEEGERIVLRLNPKIAPVKIAILPIVKKLAEPAKEIYKTLSKSWFCEYDETGNVGKRYFRFDEIGCPFCIVVDNDTIENNTVTVRHRDTWLQDVVKVTELKEYFREKLDD</sequence>